<evidence type="ECO:0000313" key="2">
    <source>
        <dbReference type="EMBL" id="KMS77322.1"/>
    </source>
</evidence>
<dbReference type="InterPro" id="IPR007345">
    <property type="entry name" value="Polysacch_pyruvyl_Trfase"/>
</dbReference>
<dbReference type="OrthoDB" id="8444043at2"/>
<accession>A0A0J7ZPK4</accession>
<evidence type="ECO:0000313" key="3">
    <source>
        <dbReference type="Proteomes" id="UP000037432"/>
    </source>
</evidence>
<dbReference type="RefSeq" id="WP_048579114.1">
    <property type="nucleotide sequence ID" value="NZ_LFNT01000001.1"/>
</dbReference>
<protein>
    <recommendedName>
        <fullName evidence="1">Polysaccharide pyruvyl transferase domain-containing protein</fullName>
    </recommendedName>
</protein>
<comment type="caution">
    <text evidence="2">The sequence shown here is derived from an EMBL/GenBank/DDBJ whole genome shotgun (WGS) entry which is preliminary data.</text>
</comment>
<evidence type="ECO:0000259" key="1">
    <source>
        <dbReference type="Pfam" id="PF04230"/>
    </source>
</evidence>
<dbReference type="PATRIC" id="fig|1938.3.peg.3326"/>
<name>A0A0J7ZPK4_STRVR</name>
<dbReference type="EMBL" id="LFNT01000001">
    <property type="protein sequence ID" value="KMS77322.1"/>
    <property type="molecule type" value="Genomic_DNA"/>
</dbReference>
<dbReference type="Proteomes" id="UP000037432">
    <property type="component" value="Unassembled WGS sequence"/>
</dbReference>
<dbReference type="AlphaFoldDB" id="A0A0J7ZPK4"/>
<organism evidence="2 3">
    <name type="scientific">Streptomyces viridochromogenes</name>
    <dbReference type="NCBI Taxonomy" id="1938"/>
    <lineage>
        <taxon>Bacteria</taxon>
        <taxon>Bacillati</taxon>
        <taxon>Actinomycetota</taxon>
        <taxon>Actinomycetes</taxon>
        <taxon>Kitasatosporales</taxon>
        <taxon>Streptomycetaceae</taxon>
        <taxon>Streptomyces</taxon>
    </lineage>
</organism>
<proteinExistence type="predicted"/>
<feature type="domain" description="Polysaccharide pyruvyl transferase" evidence="1">
    <location>
        <begin position="19"/>
        <end position="314"/>
    </location>
</feature>
<dbReference type="Pfam" id="PF04230">
    <property type="entry name" value="PS_pyruv_trans"/>
    <property type="match status" value="1"/>
</dbReference>
<reference evidence="2 3" key="1">
    <citation type="submission" date="2015-06" db="EMBL/GenBank/DDBJ databases">
        <authorList>
            <person name="Ju K.-S."/>
            <person name="Doroghazi J.R."/>
            <person name="Metcalf W.W."/>
        </authorList>
    </citation>
    <scope>NUCLEOTIDE SEQUENCE [LARGE SCALE GENOMIC DNA]</scope>
    <source>
        <strain evidence="2 3">NRRL 3414</strain>
    </source>
</reference>
<gene>
    <name evidence="2" type="ORF">ACM01_01455</name>
</gene>
<sequence length="375" mass="40650">MNTAERPLRYLVSPAGIPNYGDELIAMTWLRYLREVAPDDDVVVDCHRPGAAARRMAQLHPRVRFTNTLWELCTRGWSRQASRTCEAVAAAVRDPSGTGELAAGIEELRRAGRVHLVGGGFINAIWPPFVGLLAGIVEACAHSGGLAAMTGQGLWPPAQHAEALTRSLVERFDVVDLRDARSAEFAGTGAAGHSCDDVFLGFGPHLLDGGDDVPEAMISVQSFLTGAEPDELVGSVADTLRSWGAERVGLLECAPDQDRKVLELLERTFPSARRYSLEEVLTRGLPVRPDQCWISTRFHPHLVAAAGGASGIAVDIRPDYYGTKHRSLIEGGSSWRLLEALEMPGRPAGGGYGDQRLRALRDAKRAVADRVHARR</sequence>